<evidence type="ECO:0000256" key="5">
    <source>
        <dbReference type="ARBA" id="ARBA00023237"/>
    </source>
</evidence>
<comment type="subcellular location">
    <subcellularLocation>
        <location evidence="1">Cell outer membrane</location>
    </subcellularLocation>
</comment>
<evidence type="ECO:0000313" key="9">
    <source>
        <dbReference type="Proteomes" id="UP001500742"/>
    </source>
</evidence>
<evidence type="ECO:0000256" key="3">
    <source>
        <dbReference type="ARBA" id="ARBA00022729"/>
    </source>
</evidence>
<dbReference type="InterPro" id="IPR012944">
    <property type="entry name" value="SusD_RagB_dom"/>
</dbReference>
<comment type="caution">
    <text evidence="8">The sequence shown here is derived from an EMBL/GenBank/DDBJ whole genome shotgun (WGS) entry which is preliminary data.</text>
</comment>
<keyword evidence="3" id="KW-0732">Signal</keyword>
<organism evidence="8 9">
    <name type="scientific">Mucilaginibacter dorajii</name>
    <dbReference type="NCBI Taxonomy" id="692994"/>
    <lineage>
        <taxon>Bacteria</taxon>
        <taxon>Pseudomonadati</taxon>
        <taxon>Bacteroidota</taxon>
        <taxon>Sphingobacteriia</taxon>
        <taxon>Sphingobacteriales</taxon>
        <taxon>Sphingobacteriaceae</taxon>
        <taxon>Mucilaginibacter</taxon>
    </lineage>
</organism>
<proteinExistence type="inferred from homology"/>
<dbReference type="Pfam" id="PF07980">
    <property type="entry name" value="SusD_RagB"/>
    <property type="match status" value="1"/>
</dbReference>
<dbReference type="RefSeq" id="WP_259090057.1">
    <property type="nucleotide sequence ID" value="NZ_BAAAZC010000027.1"/>
</dbReference>
<name>A0ABP7QIY8_9SPHI</name>
<keyword evidence="9" id="KW-1185">Reference proteome</keyword>
<evidence type="ECO:0000313" key="8">
    <source>
        <dbReference type="EMBL" id="GAA3983336.1"/>
    </source>
</evidence>
<dbReference type="InterPro" id="IPR033985">
    <property type="entry name" value="SusD-like_N"/>
</dbReference>
<dbReference type="SUPFAM" id="SSF48452">
    <property type="entry name" value="TPR-like"/>
    <property type="match status" value="1"/>
</dbReference>
<feature type="domain" description="SusD-like N-terminal" evidence="7">
    <location>
        <begin position="72"/>
        <end position="225"/>
    </location>
</feature>
<dbReference type="PROSITE" id="PS51257">
    <property type="entry name" value="PROKAR_LIPOPROTEIN"/>
    <property type="match status" value="1"/>
</dbReference>
<comment type="similarity">
    <text evidence="2">Belongs to the SusD family.</text>
</comment>
<feature type="domain" description="RagB/SusD" evidence="6">
    <location>
        <begin position="315"/>
        <end position="545"/>
    </location>
</feature>
<evidence type="ECO:0000259" key="6">
    <source>
        <dbReference type="Pfam" id="PF07980"/>
    </source>
</evidence>
<dbReference type="EMBL" id="BAAAZC010000027">
    <property type="protein sequence ID" value="GAA3983336.1"/>
    <property type="molecule type" value="Genomic_DNA"/>
</dbReference>
<evidence type="ECO:0000256" key="2">
    <source>
        <dbReference type="ARBA" id="ARBA00006275"/>
    </source>
</evidence>
<dbReference type="Proteomes" id="UP001500742">
    <property type="component" value="Unassembled WGS sequence"/>
</dbReference>
<reference evidence="9" key="1">
    <citation type="journal article" date="2019" name="Int. J. Syst. Evol. Microbiol.">
        <title>The Global Catalogue of Microorganisms (GCM) 10K type strain sequencing project: providing services to taxonomists for standard genome sequencing and annotation.</title>
        <authorList>
            <consortium name="The Broad Institute Genomics Platform"/>
            <consortium name="The Broad Institute Genome Sequencing Center for Infectious Disease"/>
            <person name="Wu L."/>
            <person name="Ma J."/>
        </authorList>
    </citation>
    <scope>NUCLEOTIDE SEQUENCE [LARGE SCALE GENOMIC DNA]</scope>
    <source>
        <strain evidence="9">JCM 16601</strain>
    </source>
</reference>
<protein>
    <submittedName>
        <fullName evidence="8">RagB/SusD family nutrient uptake outer membrane protein</fullName>
    </submittedName>
</protein>
<dbReference type="Pfam" id="PF14322">
    <property type="entry name" value="SusD-like_3"/>
    <property type="match status" value="1"/>
</dbReference>
<gene>
    <name evidence="8" type="ORF">GCM10022210_38760</name>
</gene>
<sequence length="555" mass="60362">MKKSKYFIGIAVMTSVVATSCKKDYFSRAPKSQITVDNFYQTADQVAASTNVLYSAPWFGWSGKAGWSIADLSSGNARTYSSDIINFQDYTVTGTNFEISAAWNSLYIEVAQANGIINNLPSKVPASVDKSIVNNALGEAHLWRALAYFHLVRVFGPVPIIENTSDYVTNYQVPRNPVADVYKFIVNDLKFAEANLKTNVRSGVGSANARVSSGSASGMLAKVYLYMQDYANARAEAEKVIQSGEFKLYGVDVQGKAFADLFLTANNNNEESMIALQWATSGQYGLGNPFQAAVAFNSVITGTGDGYGQAGPTFDLQDQYDPADLRRKATIMLPGDKYPEINQANGGYTLPADASSQGTHAQVKKYVVGSPADNGGVGGRQASANNTYMLRYADMYLIDAEAIMAGATTSTDPAALAAINTIRKRAGLGNLLSIKRWYTVPNANIGKYGPTPNGNVPTTLIKDDILDERRREFAFEDDFFFDLMRLDGFDKTSHPKAIAYMKQQDRGTSDNSNPPVRYGNQFLTVTDANLVFPIPATEIAADPKLADPPVPYVFK</sequence>
<keyword evidence="5" id="KW-0998">Cell outer membrane</keyword>
<evidence type="ECO:0000256" key="1">
    <source>
        <dbReference type="ARBA" id="ARBA00004442"/>
    </source>
</evidence>
<dbReference type="Gene3D" id="1.25.40.390">
    <property type="match status" value="1"/>
</dbReference>
<accession>A0ABP7QIY8</accession>
<evidence type="ECO:0000256" key="4">
    <source>
        <dbReference type="ARBA" id="ARBA00023136"/>
    </source>
</evidence>
<dbReference type="InterPro" id="IPR011990">
    <property type="entry name" value="TPR-like_helical_dom_sf"/>
</dbReference>
<keyword evidence="4" id="KW-0472">Membrane</keyword>
<evidence type="ECO:0000259" key="7">
    <source>
        <dbReference type="Pfam" id="PF14322"/>
    </source>
</evidence>